<keyword evidence="1" id="KW-0812">Transmembrane</keyword>
<proteinExistence type="predicted"/>
<feature type="transmembrane region" description="Helical" evidence="1">
    <location>
        <begin position="229"/>
        <end position="248"/>
    </location>
</feature>
<evidence type="ECO:0000313" key="2">
    <source>
        <dbReference type="EMBL" id="QIE07383.1"/>
    </source>
</evidence>
<sequence length="249" mass="27103">MTHRSLNDVSESADAVAQPAVRVRVDLPTTAIGKSASRTASTQSRSRRSTFLKWLRNVHGWIGLWGAVLGLMFGVTGFLLNHRGGPMKISPGEPQVSQMRLPLPNPAPDSPQALAEWVGRELRFDGRIGRTQREPAHKVAWGDRSVMQPEHWSAMLAGPKTSILIEYWQGNPTVSVKRTEGTLLAMLNNMHRGGGMGRGWTLLVDTIAGSLVLLSLTGVLLWTELNRRKTIGAAIFAVSLVAMVVCGIV</sequence>
<keyword evidence="1" id="KW-0472">Membrane</keyword>
<dbReference type="AlphaFoldDB" id="A0A6G6CX86"/>
<dbReference type="PANTHER" id="PTHR40115">
    <property type="entry name" value="INNER MEMBRANE PROTEIN WITH PEPSY TM HELIX"/>
    <property type="match status" value="1"/>
</dbReference>
<evidence type="ECO:0008006" key="3">
    <source>
        <dbReference type="Google" id="ProtNLM"/>
    </source>
</evidence>
<dbReference type="PANTHER" id="PTHR40115:SF1">
    <property type="entry name" value="INNER MEMBRANE PROTEIN WITH PEPSY TM HELIX"/>
    <property type="match status" value="1"/>
</dbReference>
<keyword evidence="1" id="KW-1133">Transmembrane helix</keyword>
<organism evidence="2">
    <name type="scientific">Burkholderia sp. B8(2020)</name>
    <dbReference type="NCBI Taxonomy" id="2713619"/>
    <lineage>
        <taxon>Bacteria</taxon>
        <taxon>Pseudomonadati</taxon>
        <taxon>Pseudomonadota</taxon>
        <taxon>Betaproteobacteria</taxon>
        <taxon>Burkholderiales</taxon>
        <taxon>Burkholderiaceae</taxon>
        <taxon>Burkholderia</taxon>
    </lineage>
</organism>
<feature type="transmembrane region" description="Helical" evidence="1">
    <location>
        <begin position="200"/>
        <end position="223"/>
    </location>
</feature>
<reference evidence="2" key="1">
    <citation type="journal article" date="2020" name="Angew. Chem. Int. Ed. Engl.">
        <title>Mining Symbionts of Spider-Transmitted Fungus Illuminates Uncharted Biosynthetic Pathways to Cytotoxic Benzolactones.</title>
        <authorList>
            <person name="Niehs S.P."/>
            <person name="Dose B."/>
            <person name="Richter S."/>
            <person name="Pidot S.J."/>
            <person name="Dahse H.-M."/>
            <person name="Stinear T.P."/>
            <person name="Hertweck C."/>
        </authorList>
    </citation>
    <scope>NUCLEOTIDE SEQUENCE</scope>
    <source>
        <strain evidence="2">B8</strain>
    </source>
</reference>
<dbReference type="EMBL" id="MN734804">
    <property type="protein sequence ID" value="QIE07383.1"/>
    <property type="molecule type" value="Genomic_DNA"/>
</dbReference>
<protein>
    <recommendedName>
        <fullName evidence="3">Peptidase</fullName>
    </recommendedName>
</protein>
<feature type="transmembrane region" description="Helical" evidence="1">
    <location>
        <begin position="58"/>
        <end position="80"/>
    </location>
</feature>
<name>A0A6G6CX86_9BURK</name>
<accession>A0A6G6CX86</accession>
<dbReference type="Pfam" id="PF16357">
    <property type="entry name" value="PepSY_TM_like_2"/>
    <property type="match status" value="1"/>
</dbReference>
<dbReference type="InterPro" id="IPR032307">
    <property type="entry name" value="PepSY_TM-like_2"/>
</dbReference>
<evidence type="ECO:0000256" key="1">
    <source>
        <dbReference type="SAM" id="Phobius"/>
    </source>
</evidence>